<organism evidence="11">
    <name type="scientific">Pan troglodytes</name>
    <name type="common">Chimpanzee</name>
    <dbReference type="NCBI Taxonomy" id="9598"/>
    <lineage>
        <taxon>Eukaryota</taxon>
        <taxon>Metazoa</taxon>
        <taxon>Chordata</taxon>
        <taxon>Craniata</taxon>
        <taxon>Vertebrata</taxon>
        <taxon>Euteleostomi</taxon>
        <taxon>Mammalia</taxon>
        <taxon>Eutheria</taxon>
        <taxon>Euarchontoglires</taxon>
        <taxon>Primates</taxon>
        <taxon>Haplorrhini</taxon>
        <taxon>Catarrhini</taxon>
        <taxon>Hominidae</taxon>
        <taxon>Pan</taxon>
    </lineage>
</organism>
<dbReference type="SMART" id="SM00132">
    <property type="entry name" value="LIM"/>
    <property type="match status" value="3"/>
</dbReference>
<dbReference type="GO" id="GO:0005737">
    <property type="term" value="C:cytoplasm"/>
    <property type="evidence" value="ECO:0007669"/>
    <property type="project" value="UniProtKB-SubCell"/>
</dbReference>
<dbReference type="Pfam" id="PF00595">
    <property type="entry name" value="PDZ"/>
    <property type="match status" value="1"/>
</dbReference>
<feature type="compositionally biased region" description="Polar residues" evidence="8">
    <location>
        <begin position="367"/>
        <end position="390"/>
    </location>
</feature>
<dbReference type="Gene3D" id="2.30.42.10">
    <property type="match status" value="1"/>
</dbReference>
<feature type="compositionally biased region" description="Polar residues" evidence="8">
    <location>
        <begin position="226"/>
        <end position="237"/>
    </location>
</feature>
<dbReference type="PANTHER" id="PTHR24214:SF32">
    <property type="entry name" value="PDZ AND LIM DOMAIN PROTEIN 5"/>
    <property type="match status" value="1"/>
</dbReference>
<dbReference type="InterPro" id="IPR036034">
    <property type="entry name" value="PDZ_sf"/>
</dbReference>
<keyword evidence="6 7" id="KW-0440">LIM domain</keyword>
<evidence type="ECO:0000313" key="11">
    <source>
        <dbReference type="EMBL" id="JAA21762.1"/>
    </source>
</evidence>
<dbReference type="SUPFAM" id="SSF57716">
    <property type="entry name" value="Glucocorticoid receptor-like (DNA-binding domain)"/>
    <property type="match status" value="3"/>
</dbReference>
<evidence type="ECO:0000256" key="2">
    <source>
        <dbReference type="ARBA" id="ARBA00022490"/>
    </source>
</evidence>
<evidence type="ECO:0000256" key="8">
    <source>
        <dbReference type="SAM" id="MobiDB-lite"/>
    </source>
</evidence>
<dbReference type="CDD" id="cd09459">
    <property type="entry name" value="LIM3_ENH"/>
    <property type="match status" value="1"/>
</dbReference>
<dbReference type="GO" id="GO:0046872">
    <property type="term" value="F:metal ion binding"/>
    <property type="evidence" value="ECO:0007669"/>
    <property type="project" value="UniProtKB-KW"/>
</dbReference>
<feature type="domain" description="LIM zinc-binding" evidence="9">
    <location>
        <begin position="424"/>
        <end position="482"/>
    </location>
</feature>
<feature type="domain" description="PDZ" evidence="10">
    <location>
        <begin position="10"/>
        <end position="85"/>
    </location>
</feature>
<comment type="subcellular location">
    <subcellularLocation>
        <location evidence="1">Cytoplasm</location>
    </subcellularLocation>
</comment>
<name>K7CRP8_PANTR</name>
<keyword evidence="5 7" id="KW-0862">Zinc</keyword>
<dbReference type="SUPFAM" id="SSF50156">
    <property type="entry name" value="PDZ domain-like"/>
    <property type="match status" value="1"/>
</dbReference>
<feature type="compositionally biased region" description="Low complexity" evidence="8">
    <location>
        <begin position="144"/>
        <end position="165"/>
    </location>
</feature>
<dbReference type="PROSITE" id="PS50023">
    <property type="entry name" value="LIM_DOMAIN_2"/>
    <property type="match status" value="3"/>
</dbReference>
<evidence type="ECO:0000259" key="10">
    <source>
        <dbReference type="PROSITE" id="PS50106"/>
    </source>
</evidence>
<feature type="compositionally biased region" description="Polar residues" evidence="8">
    <location>
        <begin position="398"/>
        <end position="408"/>
    </location>
</feature>
<dbReference type="PANTHER" id="PTHR24214">
    <property type="entry name" value="PDZ AND LIM DOMAIN PROTEIN ZASP"/>
    <property type="match status" value="1"/>
</dbReference>
<dbReference type="AlphaFoldDB" id="K7CRP8"/>
<feature type="compositionally biased region" description="Basic and acidic residues" evidence="8">
    <location>
        <begin position="299"/>
        <end position="310"/>
    </location>
</feature>
<gene>
    <name evidence="11" type="primary">PDLIM5</name>
</gene>
<feature type="domain" description="LIM zinc-binding" evidence="9">
    <location>
        <begin position="483"/>
        <end position="542"/>
    </location>
</feature>
<protein>
    <submittedName>
        <fullName evidence="11">PDZ and LIM domain 5</fullName>
    </submittedName>
</protein>
<reference evidence="11" key="1">
    <citation type="submission" date="2012-10" db="EMBL/GenBank/DDBJ databases">
        <title>De novo assembly of the reference chimpanzee transcriptome from NextGen mRNA sequences.</title>
        <authorList>
            <person name="Maudhoo M.D."/>
            <person name="Meehan D.T."/>
            <person name="Norgren R.B.Jr."/>
        </authorList>
    </citation>
    <scope>NUCLEOTIDE SEQUENCE</scope>
    <source>
        <tissue evidence="11">Smooth vascular</tissue>
    </source>
</reference>
<feature type="compositionally biased region" description="Polar residues" evidence="8">
    <location>
        <begin position="311"/>
        <end position="333"/>
    </location>
</feature>
<dbReference type="InterPro" id="IPR001478">
    <property type="entry name" value="PDZ"/>
</dbReference>
<feature type="compositionally biased region" description="Polar residues" evidence="8">
    <location>
        <begin position="134"/>
        <end position="143"/>
    </location>
</feature>
<evidence type="ECO:0000259" key="9">
    <source>
        <dbReference type="PROSITE" id="PS50023"/>
    </source>
</evidence>
<feature type="region of interest" description="Disordered" evidence="8">
    <location>
        <begin position="297"/>
        <end position="347"/>
    </location>
</feature>
<feature type="region of interest" description="Disordered" evidence="8">
    <location>
        <begin position="121"/>
        <end position="165"/>
    </location>
</feature>
<feature type="domain" description="LIM zinc-binding" evidence="9">
    <location>
        <begin position="543"/>
        <end position="602"/>
    </location>
</feature>
<dbReference type="InterPro" id="IPR050604">
    <property type="entry name" value="PDZ-LIM_domain"/>
</dbReference>
<feature type="region of interest" description="Disordered" evidence="8">
    <location>
        <begin position="214"/>
        <end position="247"/>
    </location>
</feature>
<accession>K7CRP8</accession>
<dbReference type="FunFam" id="2.10.110.10:FF:000010">
    <property type="entry name" value="PDZ and LIM domain protein 5"/>
    <property type="match status" value="1"/>
</dbReference>
<feature type="compositionally biased region" description="Basic and acidic residues" evidence="8">
    <location>
        <begin position="264"/>
        <end position="279"/>
    </location>
</feature>
<evidence type="ECO:0000256" key="1">
    <source>
        <dbReference type="ARBA" id="ARBA00004496"/>
    </source>
</evidence>
<proteinExistence type="evidence at transcript level"/>
<evidence type="ECO:0000256" key="7">
    <source>
        <dbReference type="PROSITE-ProRule" id="PRU00125"/>
    </source>
</evidence>
<dbReference type="FunFam" id="2.10.110.10:FF:000014">
    <property type="entry name" value="PDZ and LIM domain protein 5"/>
    <property type="match status" value="1"/>
</dbReference>
<keyword evidence="3 7" id="KW-0479">Metal-binding</keyword>
<dbReference type="FunFam" id="2.30.42.10:FF:000019">
    <property type="entry name" value="LIM domain binding 3 isoform 1"/>
    <property type="match status" value="1"/>
</dbReference>
<dbReference type="Gene3D" id="2.10.110.10">
    <property type="entry name" value="Cysteine Rich Protein"/>
    <property type="match status" value="3"/>
</dbReference>
<evidence type="ECO:0000256" key="6">
    <source>
        <dbReference type="ARBA" id="ARBA00023038"/>
    </source>
</evidence>
<evidence type="ECO:0000256" key="5">
    <source>
        <dbReference type="ARBA" id="ARBA00022833"/>
    </source>
</evidence>
<feature type="region of interest" description="Disordered" evidence="8">
    <location>
        <begin position="261"/>
        <end position="285"/>
    </location>
</feature>
<evidence type="ECO:0000256" key="3">
    <source>
        <dbReference type="ARBA" id="ARBA00022723"/>
    </source>
</evidence>
<dbReference type="Pfam" id="PF00412">
    <property type="entry name" value="LIM"/>
    <property type="match status" value="3"/>
</dbReference>
<sequence length="602" mass="64666">MSNYSVSLVGPAPWGFRLQGGKDFNMPLTISSLKDGGKAAQANVRIGDVVLSIDGINAQGMTHLEAQNKIKGCTGSLNMTLQRASATPKPEPVPVQKGEPKEVVKPVPITSPAVSKVTSTNNMAYNKAPRPFGSVSSPKVTSIPSPSSAFTPAHATTSSHASPSPVAAVTPPLFAASGLHANANLSADQSPSALSAGKTAVNVPRQPTVTSVCSETSQELAEGQRRGSQGDSKQQNGKIPPKRPPRKHIVERYTEFYHVPTHSDASKKRLIEDTEDWRPRTGTTQSRSFRILAQITGTEHLKESEADNTKKANNSQEASPQLASSVASTQSMPESPDSPASGRPGVTSLTTAAAFKPVGSTGIIKSPSWQRPNQGVPSTGRISNSATYSGSVAPANSALGQTQPSDQDTLVQRAEHIPAGKRTPMCAHCNQVIRGPFLVALGKSWHPEEFNCAHCKNTMAYIGFVEEKGALYCELCYEKFFAPECGRCQRKILGEVINALKQTWHVSCFVCVACGKPIRNNVFHLEDGEPYCETDYYALFGTICHGCEFPIEAGDMFLEALGYTWHDTCFVCSVCCESLEGQTFFSKKDKPLCKKHAHSVNF</sequence>
<dbReference type="PROSITE" id="PS00478">
    <property type="entry name" value="LIM_DOMAIN_1"/>
    <property type="match status" value="1"/>
</dbReference>
<dbReference type="PROSITE" id="PS50106">
    <property type="entry name" value="PDZ"/>
    <property type="match status" value="1"/>
</dbReference>
<feature type="region of interest" description="Disordered" evidence="8">
    <location>
        <begin position="360"/>
        <end position="408"/>
    </location>
</feature>
<dbReference type="CDD" id="cd09457">
    <property type="entry name" value="LIM2_ENH"/>
    <property type="match status" value="1"/>
</dbReference>
<dbReference type="EMBL" id="GABF01000383">
    <property type="protein sequence ID" value="JAA21762.1"/>
    <property type="molecule type" value="mRNA"/>
</dbReference>
<keyword evidence="2" id="KW-0963">Cytoplasm</keyword>
<dbReference type="InterPro" id="IPR001781">
    <property type="entry name" value="Znf_LIM"/>
</dbReference>
<keyword evidence="4" id="KW-0677">Repeat</keyword>
<evidence type="ECO:0000256" key="4">
    <source>
        <dbReference type="ARBA" id="ARBA00022737"/>
    </source>
</evidence>
<dbReference type="CDD" id="cd09453">
    <property type="entry name" value="LIM1_ENH"/>
    <property type="match status" value="1"/>
</dbReference>
<dbReference type="SMART" id="SM00228">
    <property type="entry name" value="PDZ"/>
    <property type="match status" value="1"/>
</dbReference>
<dbReference type="CDD" id="cd06753">
    <property type="entry name" value="PDZ_PDLIM-like"/>
    <property type="match status" value="1"/>
</dbReference>
<dbReference type="FunFam" id="2.10.110.10:FF:000020">
    <property type="entry name" value="PDZ and LIM domain protein 5"/>
    <property type="match status" value="1"/>
</dbReference>